<evidence type="ECO:0000313" key="2">
    <source>
        <dbReference type="Proteomes" id="UP000286598"/>
    </source>
</evidence>
<dbReference type="EMBL" id="QRNO01000031">
    <property type="protein sequence ID" value="RHK50441.1"/>
    <property type="molecule type" value="Genomic_DNA"/>
</dbReference>
<name>A0A3R6FKC2_9BACT</name>
<sequence length="152" mass="17531">MKKFVIHYNYYATVDVTVLANSKEEAIEKADQIEFDNNDFELDFESREAFDEGDVPDLQDLTTKASNIIKDYKSDEPFKVLYYPTVTTRSWDGEKFENQHNTVEDFYWDEEKGLMMDVGEDFEVGLSELSDIEQLEVCQVIINAAPSNGIEA</sequence>
<dbReference type="Proteomes" id="UP000286598">
    <property type="component" value="Unassembled WGS sequence"/>
</dbReference>
<comment type="caution">
    <text evidence="1">The sequence shown here is derived from an EMBL/GenBank/DDBJ whole genome shotgun (WGS) entry which is preliminary data.</text>
</comment>
<protein>
    <submittedName>
        <fullName evidence="1">Uncharacterized protein</fullName>
    </submittedName>
</protein>
<gene>
    <name evidence="1" type="ORF">DW060_07295</name>
</gene>
<dbReference type="OrthoDB" id="1084865at2"/>
<keyword evidence="2" id="KW-1185">Reference proteome</keyword>
<reference evidence="1 2" key="1">
    <citation type="submission" date="2018-08" db="EMBL/GenBank/DDBJ databases">
        <title>A genome reference for cultivated species of the human gut microbiota.</title>
        <authorList>
            <person name="Zou Y."/>
            <person name="Xue W."/>
            <person name="Luo G."/>
        </authorList>
    </citation>
    <scope>NUCLEOTIDE SEQUENCE [LARGE SCALE GENOMIC DNA]</scope>
    <source>
        <strain evidence="1 2">AF42-9</strain>
    </source>
</reference>
<evidence type="ECO:0000313" key="1">
    <source>
        <dbReference type="EMBL" id="RHK50441.1"/>
    </source>
</evidence>
<accession>A0A3R6FKC2</accession>
<proteinExistence type="predicted"/>
<dbReference type="AlphaFoldDB" id="A0A3R6FKC2"/>
<organism evidence="1 2">
    <name type="scientific">Leyella stercorea</name>
    <dbReference type="NCBI Taxonomy" id="363265"/>
    <lineage>
        <taxon>Bacteria</taxon>
        <taxon>Pseudomonadati</taxon>
        <taxon>Bacteroidota</taxon>
        <taxon>Bacteroidia</taxon>
        <taxon>Bacteroidales</taxon>
        <taxon>Prevotellaceae</taxon>
        <taxon>Leyella</taxon>
    </lineage>
</organism>